<dbReference type="SUPFAM" id="SSF51604">
    <property type="entry name" value="Enolase C-terminal domain-like"/>
    <property type="match status" value="1"/>
</dbReference>
<feature type="domain" description="Enolase C-terminal TIM barrel" evidence="13">
    <location>
        <begin position="140"/>
        <end position="417"/>
    </location>
</feature>
<keyword evidence="8 9" id="KW-0456">Lyase</keyword>
<feature type="binding site" evidence="9 12">
    <location>
        <position position="243"/>
    </location>
    <ligand>
        <name>Mg(2+)</name>
        <dbReference type="ChEBI" id="CHEBI:18420"/>
    </ligand>
</feature>
<dbReference type="GO" id="GO:0000287">
    <property type="term" value="F:magnesium ion binding"/>
    <property type="evidence" value="ECO:0007669"/>
    <property type="project" value="UniProtKB-UniRule"/>
</dbReference>
<feature type="domain" description="Enolase N-terminal" evidence="14">
    <location>
        <begin position="5"/>
        <end position="134"/>
    </location>
</feature>
<dbReference type="InterPro" id="IPR020809">
    <property type="entry name" value="Enolase_CS"/>
</dbReference>
<dbReference type="SFLD" id="SFLDG00178">
    <property type="entry name" value="enolase"/>
    <property type="match status" value="1"/>
</dbReference>
<evidence type="ECO:0000256" key="12">
    <source>
        <dbReference type="PIRSR" id="PIRSR001400-3"/>
    </source>
</evidence>
<feature type="active site" description="Proton acceptor" evidence="9 10">
    <location>
        <position position="336"/>
    </location>
</feature>
<dbReference type="PANTHER" id="PTHR11902">
    <property type="entry name" value="ENOLASE"/>
    <property type="match status" value="1"/>
</dbReference>
<comment type="similarity">
    <text evidence="2 9">Belongs to the enolase family.</text>
</comment>
<proteinExistence type="inferred from homology"/>
<gene>
    <name evidence="9" type="primary">eno</name>
</gene>
<keyword evidence="6 9" id="KW-0460">Magnesium</keyword>
<reference evidence="15" key="1">
    <citation type="journal article" date="2013" name="Sci. Rep.">
        <title>Metagenomics uncovers a new group of low GC and ultra-small marine Actinobacteria.</title>
        <authorList>
            <person name="Ghai R."/>
            <person name="Mizuno C.M."/>
            <person name="Picazo A."/>
            <person name="Camacho A."/>
            <person name="Rodriguez-Valera F."/>
        </authorList>
    </citation>
    <scope>NUCLEOTIDE SEQUENCE</scope>
</reference>
<dbReference type="EC" id="4.2.1.11" evidence="3 9"/>
<keyword evidence="9" id="KW-0963">Cytoplasm</keyword>
<feature type="binding site" evidence="9 12">
    <location>
        <position position="284"/>
    </location>
    <ligand>
        <name>Mg(2+)</name>
        <dbReference type="ChEBI" id="CHEBI:18420"/>
    </ligand>
</feature>
<comment type="catalytic activity">
    <reaction evidence="9">
        <text>(2R)-2-phosphoglycerate = phosphoenolpyruvate + H2O</text>
        <dbReference type="Rhea" id="RHEA:10164"/>
        <dbReference type="ChEBI" id="CHEBI:15377"/>
        <dbReference type="ChEBI" id="CHEBI:58289"/>
        <dbReference type="ChEBI" id="CHEBI:58702"/>
        <dbReference type="EC" id="4.2.1.11"/>
    </reaction>
</comment>
<evidence type="ECO:0000259" key="14">
    <source>
        <dbReference type="SMART" id="SM01193"/>
    </source>
</evidence>
<dbReference type="SUPFAM" id="SSF54826">
    <property type="entry name" value="Enolase N-terminal domain-like"/>
    <property type="match status" value="1"/>
</dbReference>
<dbReference type="Gene3D" id="3.30.390.10">
    <property type="entry name" value="Enolase-like, N-terminal domain"/>
    <property type="match status" value="1"/>
</dbReference>
<dbReference type="AlphaFoldDB" id="S5DKL3"/>
<comment type="cofactor">
    <cofactor evidence="12">
        <name>Mg(2+)</name>
        <dbReference type="ChEBI" id="CHEBI:18420"/>
    </cofactor>
    <text evidence="12">Mg(2+) is required for catalysis and for stabilizing the dimer.</text>
</comment>
<dbReference type="UniPathway" id="UPA00109">
    <property type="reaction ID" value="UER00187"/>
</dbReference>
<dbReference type="InterPro" id="IPR029017">
    <property type="entry name" value="Enolase-like_N"/>
</dbReference>
<dbReference type="NCBIfam" id="TIGR01060">
    <property type="entry name" value="eno"/>
    <property type="match status" value="1"/>
</dbReference>
<feature type="binding site" evidence="9">
    <location>
        <position position="336"/>
    </location>
    <ligand>
        <name>(2R)-2-phosphoglycerate</name>
        <dbReference type="ChEBI" id="CHEBI:58289"/>
    </ligand>
</feature>
<evidence type="ECO:0000256" key="5">
    <source>
        <dbReference type="ARBA" id="ARBA00022525"/>
    </source>
</evidence>
<dbReference type="GO" id="GO:0000015">
    <property type="term" value="C:phosphopyruvate hydratase complex"/>
    <property type="evidence" value="ECO:0007669"/>
    <property type="project" value="InterPro"/>
</dbReference>
<feature type="binding site" evidence="11">
    <location>
        <position position="284"/>
    </location>
    <ligand>
        <name>substrate</name>
    </ligand>
</feature>
<evidence type="ECO:0000256" key="2">
    <source>
        <dbReference type="ARBA" id="ARBA00009604"/>
    </source>
</evidence>
<evidence type="ECO:0000256" key="3">
    <source>
        <dbReference type="ARBA" id="ARBA00012058"/>
    </source>
</evidence>
<comment type="pathway">
    <text evidence="1 9">Carbohydrate degradation; glycolysis; pyruvate from D-glyceraldehyde 3-phosphate: step 4/5.</text>
</comment>
<sequence length="422" mass="46533">MNNKIKTIKARHILDSRANPTIEVEIYLNDEIFGRAAVPSGASTGALEAHELRDNDDAYNGKGVNQAIKNVETIIAKELIGLDITDQEAIDKKLIQLDGTENKNNLGANAILGASMAAFKANANLQKKQPFELFPNIYNSPSLPIPFMNILNGGAHADNSVDIQEFMIVPYGFDTFDRSLRAGVETYHVLKKRLKEKKLATNVGDEGGFAPDFKSSIEILDEIMLSISEAGYVPGENISLALDVASSEFYENNYYNIEGEKLTNIEMADYLVNLTENYPILSIEDGLGEDDWEGWKYLTDKLGQNIQLVGDDLFVTQEKILQRGIDDGCANSILVKVNQVGSVTETIETMKLAEKNNYNSLVSHRSGETEDTFISHLCVGTSSGQIKTGAPARSERTSKYNELLRIGEVVGFDSFNISNWGK</sequence>
<dbReference type="SMART" id="SM01192">
    <property type="entry name" value="Enolase_C"/>
    <property type="match status" value="1"/>
</dbReference>
<evidence type="ECO:0000256" key="7">
    <source>
        <dbReference type="ARBA" id="ARBA00023152"/>
    </source>
</evidence>
<feature type="active site" description="Proton donor" evidence="9 10">
    <location>
        <position position="206"/>
    </location>
</feature>
<keyword evidence="5 9" id="KW-0964">Secreted</keyword>
<organism evidence="15">
    <name type="scientific">Candidatus Actinomarina minuta</name>
    <dbReference type="NCBI Taxonomy" id="1389454"/>
    <lineage>
        <taxon>Bacteria</taxon>
        <taxon>Bacillati</taxon>
        <taxon>Actinomycetota</taxon>
        <taxon>Actinomycetes</taxon>
        <taxon>Candidatus Actinomarinidae</taxon>
        <taxon>Candidatus Actinomarinales</taxon>
        <taxon>Candidatus Actinomarineae</taxon>
        <taxon>Candidatus Actinomarinaceae</taxon>
        <taxon>Candidatus Actinomarina</taxon>
    </lineage>
</organism>
<name>S5DKL3_9ACTN</name>
<dbReference type="CDD" id="cd03313">
    <property type="entry name" value="enolase"/>
    <property type="match status" value="1"/>
</dbReference>
<evidence type="ECO:0000256" key="8">
    <source>
        <dbReference type="ARBA" id="ARBA00023239"/>
    </source>
</evidence>
<dbReference type="GO" id="GO:0005576">
    <property type="term" value="C:extracellular region"/>
    <property type="evidence" value="ECO:0007669"/>
    <property type="project" value="UniProtKB-SubCell"/>
</dbReference>
<dbReference type="Pfam" id="PF00113">
    <property type="entry name" value="Enolase_C"/>
    <property type="match status" value="1"/>
</dbReference>
<dbReference type="SFLD" id="SFLDS00001">
    <property type="entry name" value="Enolase"/>
    <property type="match status" value="1"/>
</dbReference>
<dbReference type="GO" id="GO:0006096">
    <property type="term" value="P:glycolytic process"/>
    <property type="evidence" value="ECO:0007669"/>
    <property type="project" value="UniProtKB-UniRule"/>
</dbReference>
<feature type="binding site" evidence="9">
    <location>
        <position position="164"/>
    </location>
    <ligand>
        <name>(2R)-2-phosphoglycerate</name>
        <dbReference type="ChEBI" id="CHEBI:58289"/>
    </ligand>
</feature>
<feature type="binding site" evidence="11">
    <location>
        <position position="387"/>
    </location>
    <ligand>
        <name>substrate</name>
    </ligand>
</feature>
<protein>
    <recommendedName>
        <fullName evidence="4 9">Enolase</fullName>
        <ecNumber evidence="3 9">4.2.1.11</ecNumber>
    </recommendedName>
    <alternativeName>
        <fullName evidence="9">2-phospho-D-glycerate hydro-lyase</fullName>
    </alternativeName>
    <alternativeName>
        <fullName evidence="9">2-phosphoglycerate dehydratase</fullName>
    </alternativeName>
</protein>
<dbReference type="GO" id="GO:0009986">
    <property type="term" value="C:cell surface"/>
    <property type="evidence" value="ECO:0007669"/>
    <property type="project" value="UniProtKB-SubCell"/>
</dbReference>
<dbReference type="PIRSF" id="PIRSF001400">
    <property type="entry name" value="Enolase"/>
    <property type="match status" value="1"/>
</dbReference>
<dbReference type="PRINTS" id="PR00148">
    <property type="entry name" value="ENOLASE"/>
</dbReference>
<dbReference type="SMART" id="SM01193">
    <property type="entry name" value="Enolase_N"/>
    <property type="match status" value="1"/>
</dbReference>
<keyword evidence="7 9" id="KW-0324">Glycolysis</keyword>
<feature type="binding site" evidence="9">
    <location>
        <position position="387"/>
    </location>
    <ligand>
        <name>(2R)-2-phosphoglycerate</name>
        <dbReference type="ChEBI" id="CHEBI:58289"/>
    </ligand>
</feature>
<dbReference type="Pfam" id="PF03952">
    <property type="entry name" value="Enolase_N"/>
    <property type="match status" value="1"/>
</dbReference>
<accession>S5DKL3</accession>
<evidence type="ECO:0000256" key="9">
    <source>
        <dbReference type="HAMAP-Rule" id="MF_00318"/>
    </source>
</evidence>
<evidence type="ECO:0000256" key="10">
    <source>
        <dbReference type="PIRSR" id="PIRSR001400-1"/>
    </source>
</evidence>
<dbReference type="InterPro" id="IPR036849">
    <property type="entry name" value="Enolase-like_C_sf"/>
</dbReference>
<feature type="binding site" evidence="9 12">
    <location>
        <position position="311"/>
    </location>
    <ligand>
        <name>Mg(2+)</name>
        <dbReference type="ChEBI" id="CHEBI:18420"/>
    </ligand>
</feature>
<feature type="binding site" evidence="9">
    <location>
        <position position="365"/>
    </location>
    <ligand>
        <name>(2R)-2-phosphoglycerate</name>
        <dbReference type="ChEBI" id="CHEBI:58289"/>
    </ligand>
</feature>
<dbReference type="InterPro" id="IPR020810">
    <property type="entry name" value="Enolase_C"/>
</dbReference>
<dbReference type="PANTHER" id="PTHR11902:SF1">
    <property type="entry name" value="ENOLASE"/>
    <property type="match status" value="1"/>
</dbReference>
<feature type="binding site" evidence="11">
    <location>
        <position position="165"/>
    </location>
    <ligand>
        <name>substrate</name>
    </ligand>
</feature>
<evidence type="ECO:0000313" key="15">
    <source>
        <dbReference type="EMBL" id="AGQ19381.1"/>
    </source>
</evidence>
<feature type="binding site" evidence="11">
    <location>
        <begin position="363"/>
        <end position="366"/>
    </location>
    <ligand>
        <name>substrate</name>
    </ligand>
</feature>
<feature type="binding site" evidence="9">
    <location>
        <position position="366"/>
    </location>
    <ligand>
        <name>(2R)-2-phosphoglycerate</name>
        <dbReference type="ChEBI" id="CHEBI:58289"/>
    </ligand>
</feature>
<dbReference type="PROSITE" id="PS00164">
    <property type="entry name" value="ENOLASE"/>
    <property type="match status" value="1"/>
</dbReference>
<comment type="subcellular location">
    <subcellularLocation>
        <location evidence="9">Cytoplasm</location>
    </subcellularLocation>
    <subcellularLocation>
        <location evidence="9">Secreted</location>
    </subcellularLocation>
    <subcellularLocation>
        <location evidence="9">Cell surface</location>
    </subcellularLocation>
    <text evidence="9">Fractions of enolase are present in both the cytoplasm and on the cell surface.</text>
</comment>
<dbReference type="Gene3D" id="3.20.20.120">
    <property type="entry name" value="Enolase-like C-terminal domain"/>
    <property type="match status" value="1"/>
</dbReference>
<evidence type="ECO:0000256" key="4">
    <source>
        <dbReference type="ARBA" id="ARBA00017068"/>
    </source>
</evidence>
<evidence type="ECO:0000259" key="13">
    <source>
        <dbReference type="SMART" id="SM01192"/>
    </source>
</evidence>
<keyword evidence="9 12" id="KW-0479">Metal-binding</keyword>
<dbReference type="GO" id="GO:0004634">
    <property type="term" value="F:phosphopyruvate hydratase activity"/>
    <property type="evidence" value="ECO:0007669"/>
    <property type="project" value="UniProtKB-UniRule"/>
</dbReference>
<feature type="binding site" evidence="11">
    <location>
        <position position="156"/>
    </location>
    <ligand>
        <name>substrate</name>
    </ligand>
</feature>
<evidence type="ECO:0000256" key="11">
    <source>
        <dbReference type="PIRSR" id="PIRSR001400-2"/>
    </source>
</evidence>
<dbReference type="InterPro" id="IPR020811">
    <property type="entry name" value="Enolase_N"/>
</dbReference>
<dbReference type="EMBL" id="KC811130">
    <property type="protein sequence ID" value="AGQ19381.1"/>
    <property type="molecule type" value="Genomic_DNA"/>
</dbReference>
<evidence type="ECO:0000256" key="6">
    <source>
        <dbReference type="ARBA" id="ARBA00022842"/>
    </source>
</evidence>
<dbReference type="HAMAP" id="MF_00318">
    <property type="entry name" value="Enolase"/>
    <property type="match status" value="1"/>
</dbReference>
<feature type="binding site" evidence="11">
    <location>
        <position position="311"/>
    </location>
    <ligand>
        <name>substrate</name>
    </ligand>
</feature>
<dbReference type="InterPro" id="IPR000941">
    <property type="entry name" value="Enolase"/>
</dbReference>
<dbReference type="SFLD" id="SFLDF00002">
    <property type="entry name" value="enolase"/>
    <property type="match status" value="1"/>
</dbReference>
<comment type="function">
    <text evidence="9">Catalyzes the reversible conversion of 2-phosphoglycerate (2-PG) into phosphoenolpyruvate (PEP). It is essential for the degradation of carbohydrates via glycolysis.</text>
</comment>
<comment type="cofactor">
    <cofactor evidence="9">
        <name>Mg(2+)</name>
        <dbReference type="ChEBI" id="CHEBI:18420"/>
    </cofactor>
    <text evidence="9">Binds a second Mg(2+) ion via substrate during catalysis.</text>
</comment>
<evidence type="ECO:0000256" key="1">
    <source>
        <dbReference type="ARBA" id="ARBA00005031"/>
    </source>
</evidence>